<protein>
    <recommendedName>
        <fullName evidence="4">Sulfatase N-terminal domain-containing protein</fullName>
    </recommendedName>
</protein>
<keyword evidence="1" id="KW-0812">Transmembrane</keyword>
<keyword evidence="1" id="KW-1133">Transmembrane helix</keyword>
<accession>A0A7T0BWE7</accession>
<proteinExistence type="predicted"/>
<evidence type="ECO:0000256" key="1">
    <source>
        <dbReference type="SAM" id="Phobius"/>
    </source>
</evidence>
<feature type="transmembrane region" description="Helical" evidence="1">
    <location>
        <begin position="102"/>
        <end position="118"/>
    </location>
</feature>
<feature type="transmembrane region" description="Helical" evidence="1">
    <location>
        <begin position="78"/>
        <end position="96"/>
    </location>
</feature>
<evidence type="ECO:0000313" key="2">
    <source>
        <dbReference type="EMBL" id="QPJ62252.1"/>
    </source>
</evidence>
<evidence type="ECO:0008006" key="4">
    <source>
        <dbReference type="Google" id="ProtNLM"/>
    </source>
</evidence>
<feature type="transmembrane region" description="Helical" evidence="1">
    <location>
        <begin position="48"/>
        <end position="66"/>
    </location>
</feature>
<feature type="transmembrane region" description="Helical" evidence="1">
    <location>
        <begin position="7"/>
        <end position="28"/>
    </location>
</feature>
<keyword evidence="1" id="KW-0472">Membrane</keyword>
<dbReference type="AlphaFoldDB" id="A0A7T0BWE7"/>
<dbReference type="KEGG" id="nli:G3M70_10365"/>
<feature type="transmembrane region" description="Helical" evidence="1">
    <location>
        <begin position="130"/>
        <end position="148"/>
    </location>
</feature>
<dbReference type="Proteomes" id="UP000594688">
    <property type="component" value="Chromosome"/>
</dbReference>
<name>A0A7T0BWE7_9BACT</name>
<reference evidence="2 3" key="1">
    <citation type="submission" date="2020-02" db="EMBL/GenBank/DDBJ databases">
        <title>Genomic and physiological characterization of two novel Nitrospinaceae genera.</title>
        <authorList>
            <person name="Mueller A.J."/>
            <person name="Jung M.-Y."/>
            <person name="Strachan C.R."/>
            <person name="Herbold C.W."/>
            <person name="Kirkegaard R.H."/>
            <person name="Daims H."/>
        </authorList>
    </citation>
    <scope>NUCLEOTIDE SEQUENCE [LARGE SCALE GENOMIC DNA]</scope>
    <source>
        <strain evidence="2">EB</strain>
    </source>
</reference>
<dbReference type="InterPro" id="IPR017850">
    <property type="entry name" value="Alkaline_phosphatase_core_sf"/>
</dbReference>
<evidence type="ECO:0000313" key="3">
    <source>
        <dbReference type="Proteomes" id="UP000594688"/>
    </source>
</evidence>
<dbReference type="Gene3D" id="3.40.720.10">
    <property type="entry name" value="Alkaline Phosphatase, subunit A"/>
    <property type="match status" value="1"/>
</dbReference>
<dbReference type="SUPFAM" id="SSF53649">
    <property type="entry name" value="Alkaline phosphatase-like"/>
    <property type="match status" value="1"/>
</dbReference>
<dbReference type="EMBL" id="CP048685">
    <property type="protein sequence ID" value="QPJ62252.1"/>
    <property type="molecule type" value="Genomic_DNA"/>
</dbReference>
<sequence length="497" mass="56517">MNYIKRLDSVFAAKVITLLSLSIFWFFFTFNSSRDEFSHEAASVLKSYVALILLTQFIIIFSLRAASLKKISRSLFPIFSTLNIFSLYITFETNFIQLESGYQLAVLLLAVFIFHAMYQQIAHDPGTRVITPIAAILLALYGGFFPDLKNSPPLQEAPKNIHKVSFNKTPNIYFVSFDSLIPEAVANKYLGLKSIAYPDILRQYKARIFKNAFADAVPTQSSLNSLIALDIGEWKKNQQHPLKYLLGHSNGALYQILKANGYSLNFFYTDHYFGTEKGPYLDNYFTMSNYPHCRFLTKLTQEFGFFGVCHFLKGSLKKKTSSELAQDLLDFCLSKFSSQIKNGSPNFNLAYLISPKHTPKNFVYQKASDLESYKKRFDTNSKSVALQIEALINFVRQKDPGALLFIFGDHGAYMSRRLNHAENMTFIQQDRHGVMAAFYPPQVCAQSFDNPYSQEVVTISQIGLMMIRCLANGQEPLMSPKKMGAEAVKPFLGYQYE</sequence>
<gene>
    <name evidence="2" type="ORF">G3M70_10365</name>
</gene>
<organism evidence="2 3">
    <name type="scientific">Candidatus Nitronauta litoralis</name>
    <dbReference type="NCBI Taxonomy" id="2705533"/>
    <lineage>
        <taxon>Bacteria</taxon>
        <taxon>Pseudomonadati</taxon>
        <taxon>Nitrospinota/Tectimicrobiota group</taxon>
        <taxon>Nitrospinota</taxon>
        <taxon>Nitrospinia</taxon>
        <taxon>Nitrospinales</taxon>
        <taxon>Nitrospinaceae</taxon>
        <taxon>Candidatus Nitronauta</taxon>
    </lineage>
</organism>